<dbReference type="SUPFAM" id="SSF52058">
    <property type="entry name" value="L domain-like"/>
    <property type="match status" value="1"/>
</dbReference>
<dbReference type="EMBL" id="GDHF01005401">
    <property type="protein sequence ID" value="JAI46913.1"/>
    <property type="molecule type" value="Transcribed_RNA"/>
</dbReference>
<evidence type="ECO:0000259" key="10">
    <source>
        <dbReference type="SMART" id="SM00446"/>
    </source>
</evidence>
<dbReference type="InterPro" id="IPR003603">
    <property type="entry name" value="U2A'_phosphoprotein32A_C"/>
</dbReference>
<organism evidence="11">
    <name type="scientific">Bactrocera latifrons</name>
    <name type="common">Malaysian fruit fly</name>
    <name type="synonym">Chaetodacus latifrons</name>
    <dbReference type="NCBI Taxonomy" id="174628"/>
    <lineage>
        <taxon>Eukaryota</taxon>
        <taxon>Metazoa</taxon>
        <taxon>Ecdysozoa</taxon>
        <taxon>Arthropoda</taxon>
        <taxon>Hexapoda</taxon>
        <taxon>Insecta</taxon>
        <taxon>Pterygota</taxon>
        <taxon>Neoptera</taxon>
        <taxon>Endopterygota</taxon>
        <taxon>Diptera</taxon>
        <taxon>Brachycera</taxon>
        <taxon>Muscomorpha</taxon>
        <taxon>Tephritoidea</taxon>
        <taxon>Tephritidae</taxon>
        <taxon>Bactrocera</taxon>
        <taxon>Bactrocera</taxon>
    </lineage>
</organism>
<evidence type="ECO:0000313" key="11">
    <source>
        <dbReference type="EMBL" id="JAI46913.1"/>
    </source>
</evidence>
<keyword evidence="3" id="KW-0963">Cytoplasm</keyword>
<dbReference type="PROSITE" id="PS51450">
    <property type="entry name" value="LRR"/>
    <property type="match status" value="3"/>
</dbReference>
<keyword evidence="5" id="KW-0677">Repeat</keyword>
<protein>
    <submittedName>
        <fullName evidence="11">Protein TILB</fullName>
    </submittedName>
</protein>
<dbReference type="Pfam" id="PF23602">
    <property type="entry name" value="CS_DNAAF11_C"/>
    <property type="match status" value="1"/>
</dbReference>
<evidence type="ECO:0000256" key="1">
    <source>
        <dbReference type="ARBA" id="ARBA00004138"/>
    </source>
</evidence>
<dbReference type="FunFam" id="3.80.10.10:FF:000052">
    <property type="entry name" value="Leucine rich repeat containing 6"/>
    <property type="match status" value="1"/>
</dbReference>
<dbReference type="AlphaFoldDB" id="A0A0K8W6T6"/>
<dbReference type="OrthoDB" id="10250990at2759"/>
<name>A0A0K8W6T6_BACLA</name>
<dbReference type="GO" id="GO:0005737">
    <property type="term" value="C:cytoplasm"/>
    <property type="evidence" value="ECO:0007669"/>
    <property type="project" value="UniProtKB-SubCell"/>
</dbReference>
<dbReference type="GO" id="GO:0036158">
    <property type="term" value="P:outer dynein arm assembly"/>
    <property type="evidence" value="ECO:0007669"/>
    <property type="project" value="TreeGrafter"/>
</dbReference>
<dbReference type="Pfam" id="PF14580">
    <property type="entry name" value="LRR_9"/>
    <property type="match status" value="1"/>
</dbReference>
<feature type="domain" description="U2A'/phosphoprotein 32 family A C-terminal" evidence="10">
    <location>
        <begin position="128"/>
        <end position="146"/>
    </location>
</feature>
<comment type="subcellular location">
    <subcellularLocation>
        <location evidence="1">Cell projection</location>
        <location evidence="1">Cilium</location>
    </subcellularLocation>
    <subcellularLocation>
        <location evidence="2">Cytoplasm</location>
    </subcellularLocation>
</comment>
<dbReference type="PANTHER" id="PTHR18849">
    <property type="entry name" value="LEUCINE RICH REPEAT PROTEIN"/>
    <property type="match status" value="1"/>
</dbReference>
<evidence type="ECO:0000256" key="7">
    <source>
        <dbReference type="ARBA" id="ARBA00023069"/>
    </source>
</evidence>
<keyword evidence="4" id="KW-0433">Leucine-rich repeat</keyword>
<evidence type="ECO:0000256" key="4">
    <source>
        <dbReference type="ARBA" id="ARBA00022614"/>
    </source>
</evidence>
<evidence type="ECO:0000256" key="8">
    <source>
        <dbReference type="ARBA" id="ARBA00023273"/>
    </source>
</evidence>
<dbReference type="SMART" id="SM00446">
    <property type="entry name" value="LRRcap"/>
    <property type="match status" value="1"/>
</dbReference>
<accession>A0A0K8W6T6</accession>
<dbReference type="PANTHER" id="PTHR18849:SF0">
    <property type="entry name" value="CILIA- AND FLAGELLA-ASSOCIATED PROTEIN 410-RELATED"/>
    <property type="match status" value="1"/>
</dbReference>
<keyword evidence="7" id="KW-0969">Cilium</keyword>
<evidence type="ECO:0000256" key="2">
    <source>
        <dbReference type="ARBA" id="ARBA00004496"/>
    </source>
</evidence>
<dbReference type="SMART" id="SM00365">
    <property type="entry name" value="LRR_SD22"/>
    <property type="match status" value="2"/>
</dbReference>
<dbReference type="Gene3D" id="3.80.10.10">
    <property type="entry name" value="Ribonuclease Inhibitor"/>
    <property type="match status" value="1"/>
</dbReference>
<dbReference type="InterPro" id="IPR032675">
    <property type="entry name" value="LRR_dom_sf"/>
</dbReference>
<evidence type="ECO:0000256" key="3">
    <source>
        <dbReference type="ARBA" id="ARBA00022490"/>
    </source>
</evidence>
<keyword evidence="6" id="KW-0175">Coiled coil</keyword>
<comment type="similarity">
    <text evidence="9">Belongs to the tilB family.</text>
</comment>
<dbReference type="InterPro" id="IPR056496">
    <property type="entry name" value="CS_DNAAF11_C"/>
</dbReference>
<dbReference type="GO" id="GO:0005929">
    <property type="term" value="C:cilium"/>
    <property type="evidence" value="ECO:0007669"/>
    <property type="project" value="UniProtKB-SubCell"/>
</dbReference>
<proteinExistence type="inferred from homology"/>
<dbReference type="InterPro" id="IPR001611">
    <property type="entry name" value="Leu-rich_rpt"/>
</dbReference>
<evidence type="ECO:0000256" key="9">
    <source>
        <dbReference type="ARBA" id="ARBA00049982"/>
    </source>
</evidence>
<sequence length="401" mass="47070">MVQITEELVRKKSEHNECLISTLEELSLHQEDIERIEHLQNWSRDLKILLLQSNLIAKIENLHKLKKLEYLNLAINNIERVENLEALEALNKLDLTLNFIGELTSIECLKGNYNLRELILTGNPCCDYPHYRDYVMATLPQLNRLDCEEIKISEKLQAQKSLSVYRAVIVQKQADYFMQRDEQKLRVAEKKAQLESEMAQIDDEDSRLKKFWDTKSEHCPETRMDIAKYHKLGREKNKAAEEKKPVRRPLTLFAPCGRPYNLNQPKLPFNLKDECNEYILELGVYKYLDTSQIQVDVESNYVRVTVKGKIFQMSFSEEINITEASVKRSQITGYLLVTMPKLHAREILTLRSKTTDKKTVNTKPQENNSYLFCAQFGVFCELKLSQVRFLMRNQRIRVRYS</sequence>
<gene>
    <name evidence="11" type="primary">tilB_0</name>
    <name evidence="11" type="ORF">c0_g3_i1</name>
</gene>
<evidence type="ECO:0000256" key="6">
    <source>
        <dbReference type="ARBA" id="ARBA00023054"/>
    </source>
</evidence>
<reference evidence="11" key="1">
    <citation type="submission" date="2015-06" db="EMBL/GenBank/DDBJ databases">
        <authorList>
            <person name="Hoefler B.C."/>
            <person name="Straight P.D."/>
        </authorList>
    </citation>
    <scope>NUCLEOTIDE SEQUENCE</scope>
</reference>
<keyword evidence="8" id="KW-0966">Cell projection</keyword>
<evidence type="ECO:0000256" key="5">
    <source>
        <dbReference type="ARBA" id="ARBA00022737"/>
    </source>
</evidence>